<dbReference type="InterPro" id="IPR043129">
    <property type="entry name" value="ATPase_NBD"/>
</dbReference>
<evidence type="ECO:0000256" key="3">
    <source>
        <dbReference type="ARBA" id="ARBA00022840"/>
    </source>
</evidence>
<evidence type="ECO:0000313" key="5">
    <source>
        <dbReference type="EMBL" id="KAF7274018.1"/>
    </source>
</evidence>
<dbReference type="Gene3D" id="3.30.420.40">
    <property type="match status" value="2"/>
</dbReference>
<dbReference type="SUPFAM" id="SSF53067">
    <property type="entry name" value="Actin-like ATPase domain"/>
    <property type="match status" value="2"/>
</dbReference>
<evidence type="ECO:0000256" key="1">
    <source>
        <dbReference type="ARBA" id="ARBA00007381"/>
    </source>
</evidence>
<dbReference type="InterPro" id="IPR029047">
    <property type="entry name" value="HSP70_peptide-bd_sf"/>
</dbReference>
<dbReference type="Pfam" id="PF00012">
    <property type="entry name" value="HSP70"/>
    <property type="match status" value="1"/>
</dbReference>
<dbReference type="OrthoDB" id="6718630at2759"/>
<dbReference type="GO" id="GO:0140662">
    <property type="term" value="F:ATP-dependent protein folding chaperone"/>
    <property type="evidence" value="ECO:0007669"/>
    <property type="project" value="InterPro"/>
</dbReference>
<reference evidence="5" key="1">
    <citation type="submission" date="2020-08" db="EMBL/GenBank/DDBJ databases">
        <title>Genome sequencing and assembly of the red palm weevil Rhynchophorus ferrugineus.</title>
        <authorList>
            <person name="Dias G.B."/>
            <person name="Bergman C.M."/>
            <person name="Manee M."/>
        </authorList>
    </citation>
    <scope>NUCLEOTIDE SEQUENCE</scope>
    <source>
        <strain evidence="5">AA-2017</strain>
        <tissue evidence="5">Whole larva</tissue>
    </source>
</reference>
<comment type="caution">
    <text evidence="5">The sequence shown here is derived from an EMBL/GenBank/DDBJ whole genome shotgun (WGS) entry which is preliminary data.</text>
</comment>
<protein>
    <submittedName>
        <fullName evidence="5">Uncharacterized protein</fullName>
    </submittedName>
</protein>
<comment type="similarity">
    <text evidence="1 4">Belongs to the heat shock protein 70 family.</text>
</comment>
<evidence type="ECO:0000256" key="4">
    <source>
        <dbReference type="RuleBase" id="RU003322"/>
    </source>
</evidence>
<evidence type="ECO:0000313" key="6">
    <source>
        <dbReference type="Proteomes" id="UP000625711"/>
    </source>
</evidence>
<keyword evidence="6" id="KW-1185">Reference proteome</keyword>
<dbReference type="PROSITE" id="PS00329">
    <property type="entry name" value="HSP70_2"/>
    <property type="match status" value="1"/>
</dbReference>
<proteinExistence type="inferred from homology"/>
<name>A0A834M801_RHYFE</name>
<dbReference type="AlphaFoldDB" id="A0A834M801"/>
<evidence type="ECO:0000256" key="2">
    <source>
        <dbReference type="ARBA" id="ARBA00022741"/>
    </source>
</evidence>
<dbReference type="InterPro" id="IPR018181">
    <property type="entry name" value="Heat_shock_70_CS"/>
</dbReference>
<keyword evidence="3 4" id="KW-0067">ATP-binding</keyword>
<sequence>MSHFKAGASAKSKPPAIGIDLGTSFSAAAVFLDGKPEAIRNKEGQRTTPSYIFYNERNSNIWVGSAADNQGISCITNFLFDVKRIIGRKYNDDYVQLIKNSEDHHFIITSDSDGNAVFEVKHNGMHMKKWPEDVSSEVMKYLKNSASEYLNAEDMDAVISVPAHFNQAQRRATEKAAELAGFNVLKLITEPVAGALYYLRENPHVCGKVLVYDFGGGTFDVTVIDVNKNQYEIMNREGDIFLGGRDMDKLVVDYFKGKLIEEYGEQILTPKLRRRLLNKCTVLKERLSIQEEYSIVLECIDGNEHDFTISMTRTKYEQIISALIDKSMDIVKKCLTKTGITPEDITNVVLIGSVTRTPKIRQRVSEYFGANKIKTDINPDEAVALGAAYQAVLLTQSEFRDIENITISEVSPFSLGVDVTKGLVRKIIEKGSRLPARNDIEFLTLHNGQSAMGFKIYEGERKNAIHNNYVGEFICRNLPKRKAGEVKVKVTFILDYNRILRVEANVFSLGETTKLSSIVQEYPLCQHVVTSNIGDAEKNKADDDLFEFFVNIYCSIKTLIHHVLYYLEDLHSDIDKRYIKQKCSILDSYMEKINHNTPFNEILDMFLAFEKINGPMKDFHFDFEKPYQKLKRAIEKVQ</sequence>
<gene>
    <name evidence="5" type="ORF">GWI33_013296</name>
</gene>
<dbReference type="FunFam" id="3.90.640.10:FF:000029">
    <property type="entry name" value="Heat shock protein 110"/>
    <property type="match status" value="1"/>
</dbReference>
<keyword evidence="2 4" id="KW-0547">Nucleotide-binding</keyword>
<dbReference type="Proteomes" id="UP000625711">
    <property type="component" value="Unassembled WGS sequence"/>
</dbReference>
<dbReference type="InterPro" id="IPR013126">
    <property type="entry name" value="Hsp_70_fam"/>
</dbReference>
<dbReference type="PRINTS" id="PR00301">
    <property type="entry name" value="HEATSHOCK70"/>
</dbReference>
<organism evidence="5 6">
    <name type="scientific">Rhynchophorus ferrugineus</name>
    <name type="common">Red palm weevil</name>
    <name type="synonym">Curculio ferrugineus</name>
    <dbReference type="NCBI Taxonomy" id="354439"/>
    <lineage>
        <taxon>Eukaryota</taxon>
        <taxon>Metazoa</taxon>
        <taxon>Ecdysozoa</taxon>
        <taxon>Arthropoda</taxon>
        <taxon>Hexapoda</taxon>
        <taxon>Insecta</taxon>
        <taxon>Pterygota</taxon>
        <taxon>Neoptera</taxon>
        <taxon>Endopterygota</taxon>
        <taxon>Coleoptera</taxon>
        <taxon>Polyphaga</taxon>
        <taxon>Cucujiformia</taxon>
        <taxon>Curculionidae</taxon>
        <taxon>Dryophthorinae</taxon>
        <taxon>Rhynchophorus</taxon>
    </lineage>
</organism>
<dbReference type="EMBL" id="JAACXV010013150">
    <property type="protein sequence ID" value="KAF7274018.1"/>
    <property type="molecule type" value="Genomic_DNA"/>
</dbReference>
<dbReference type="Gene3D" id="3.90.640.10">
    <property type="entry name" value="Actin, Chain A, domain 4"/>
    <property type="match status" value="1"/>
</dbReference>
<dbReference type="GO" id="GO:0005524">
    <property type="term" value="F:ATP binding"/>
    <property type="evidence" value="ECO:0007669"/>
    <property type="project" value="UniProtKB-KW"/>
</dbReference>
<dbReference type="Gene3D" id="2.60.34.10">
    <property type="entry name" value="Substrate Binding Domain Of DNAk, Chain A, domain 1"/>
    <property type="match status" value="1"/>
</dbReference>
<dbReference type="PANTHER" id="PTHR19375">
    <property type="entry name" value="HEAT SHOCK PROTEIN 70KDA"/>
    <property type="match status" value="1"/>
</dbReference>
<accession>A0A834M801</accession>
<dbReference type="PROSITE" id="PS00297">
    <property type="entry name" value="HSP70_1"/>
    <property type="match status" value="1"/>
</dbReference>
<dbReference type="SUPFAM" id="SSF100920">
    <property type="entry name" value="Heat shock protein 70kD (HSP70), peptide-binding domain"/>
    <property type="match status" value="1"/>
</dbReference>